<dbReference type="GeneID" id="105915342"/>
<dbReference type="CTD" id="553485"/>
<evidence type="ECO:0000313" key="7">
    <source>
        <dbReference type="Proteomes" id="UP000265000"/>
    </source>
</evidence>
<dbReference type="InterPro" id="IPR001568">
    <property type="entry name" value="RNase_T2-like"/>
</dbReference>
<protein>
    <submittedName>
        <fullName evidence="6">Ribonuclease T2, like</fullName>
    </submittedName>
</protein>
<comment type="subcellular location">
    <subcellularLocation>
        <location evidence="1">Lysosome lumen</location>
    </subcellularLocation>
</comment>
<dbReference type="Gene3D" id="3.90.730.10">
    <property type="entry name" value="Ribonuclease T2-like"/>
    <property type="match status" value="1"/>
</dbReference>
<evidence type="ECO:0000256" key="1">
    <source>
        <dbReference type="ARBA" id="ARBA00004227"/>
    </source>
</evidence>
<dbReference type="OrthoDB" id="435754at2759"/>
<organism evidence="6 7">
    <name type="scientific">Fundulus heteroclitus</name>
    <name type="common">Killifish</name>
    <name type="synonym">Mummichog</name>
    <dbReference type="NCBI Taxonomy" id="8078"/>
    <lineage>
        <taxon>Eukaryota</taxon>
        <taxon>Metazoa</taxon>
        <taxon>Chordata</taxon>
        <taxon>Craniata</taxon>
        <taxon>Vertebrata</taxon>
        <taxon>Euteleostomi</taxon>
        <taxon>Actinopterygii</taxon>
        <taxon>Neopterygii</taxon>
        <taxon>Teleostei</taxon>
        <taxon>Neoteleostei</taxon>
        <taxon>Acanthomorphata</taxon>
        <taxon>Ovalentaria</taxon>
        <taxon>Atherinomorphae</taxon>
        <taxon>Cyprinodontiformes</taxon>
        <taxon>Fundulidae</taxon>
        <taxon>Fundulus</taxon>
    </lineage>
</organism>
<dbReference type="Proteomes" id="UP000265000">
    <property type="component" value="Unplaced"/>
</dbReference>
<dbReference type="GO" id="GO:0005576">
    <property type="term" value="C:extracellular region"/>
    <property type="evidence" value="ECO:0007669"/>
    <property type="project" value="TreeGrafter"/>
</dbReference>
<dbReference type="GO" id="GO:0033897">
    <property type="term" value="F:ribonuclease T2 activity"/>
    <property type="evidence" value="ECO:0007669"/>
    <property type="project" value="InterPro"/>
</dbReference>
<feature type="compositionally biased region" description="Gly residues" evidence="4">
    <location>
        <begin position="233"/>
        <end position="243"/>
    </location>
</feature>
<dbReference type="GeneTree" id="ENSGT00640000091563"/>
<evidence type="ECO:0000313" key="6">
    <source>
        <dbReference type="Ensembl" id="ENSFHEP00000011041.1"/>
    </source>
</evidence>
<dbReference type="InterPro" id="IPR018188">
    <property type="entry name" value="RNase_T2_His_AS_1"/>
</dbReference>
<dbReference type="PANTHER" id="PTHR11240:SF85">
    <property type="entry name" value="RIBONUCLEASE T2"/>
    <property type="match status" value="1"/>
</dbReference>
<accession>A0A3Q2PDZ3</accession>
<evidence type="ECO:0000256" key="5">
    <source>
        <dbReference type="SAM" id="SignalP"/>
    </source>
</evidence>
<dbReference type="GO" id="GO:0043202">
    <property type="term" value="C:lysosomal lumen"/>
    <property type="evidence" value="ECO:0007669"/>
    <property type="project" value="UniProtKB-SubCell"/>
</dbReference>
<dbReference type="PANTHER" id="PTHR11240">
    <property type="entry name" value="RIBONUCLEASE T2"/>
    <property type="match status" value="1"/>
</dbReference>
<dbReference type="Pfam" id="PF00445">
    <property type="entry name" value="Ribonuclease_T2"/>
    <property type="match status" value="1"/>
</dbReference>
<feature type="compositionally biased region" description="Pro residues" evidence="4">
    <location>
        <begin position="244"/>
        <end position="275"/>
    </location>
</feature>
<dbReference type="STRING" id="8078.ENSFHEP00000011041"/>
<evidence type="ECO:0000256" key="2">
    <source>
        <dbReference type="ARBA" id="ARBA00007469"/>
    </source>
</evidence>
<sequence>MEMFFSALPLLAFLLLPGVSATPGGLWEDNKYGRHSSEVLHPEHNCSWTCMLFTLQWPGGFCQSLYKKTQCRIPQNISSWTIHGLWPLRTQRCCSCWPMFPSDVQELEEELEEYWPSLLKTKPCSHFWKEEWIKHGSCAACVEGFNSPLKYFQICLKLRHQFDIYGLLRDAGITPSCERLYKVAEVQKVLVPHVGDKHEIQCVKDEQDRQVLFQVKVRLSRNLTIGCDHHGDTNGGPAAGPGPASGPGPAAGPDPAAGPGPGPPPPPGHPCPPDTPFFYLPIKHEEPWRPCG</sequence>
<keyword evidence="7" id="KW-1185">Reference proteome</keyword>
<dbReference type="GO" id="GO:0006401">
    <property type="term" value="P:RNA catabolic process"/>
    <property type="evidence" value="ECO:0007669"/>
    <property type="project" value="TreeGrafter"/>
</dbReference>
<dbReference type="AlphaFoldDB" id="A0A3Q2PDZ3"/>
<keyword evidence="5" id="KW-0732">Signal</keyword>
<comment type="similarity">
    <text evidence="2 3">Belongs to the RNase T2 family.</text>
</comment>
<dbReference type="InterPro" id="IPR036430">
    <property type="entry name" value="RNase_T2-like_sf"/>
</dbReference>
<feature type="signal peptide" evidence="5">
    <location>
        <begin position="1"/>
        <end position="21"/>
    </location>
</feature>
<evidence type="ECO:0000256" key="4">
    <source>
        <dbReference type="SAM" id="MobiDB-lite"/>
    </source>
</evidence>
<feature type="chain" id="PRO_5018699450" evidence="5">
    <location>
        <begin position="22"/>
        <end position="292"/>
    </location>
</feature>
<name>A0A3Q2PDZ3_FUNHE</name>
<dbReference type="PROSITE" id="PS00530">
    <property type="entry name" value="RNASE_T2_1"/>
    <property type="match status" value="1"/>
</dbReference>
<reference evidence="6" key="1">
    <citation type="submission" date="2025-08" db="UniProtKB">
        <authorList>
            <consortium name="Ensembl"/>
        </authorList>
    </citation>
    <scope>IDENTIFICATION</scope>
</reference>
<proteinExistence type="inferred from homology"/>
<dbReference type="SUPFAM" id="SSF55895">
    <property type="entry name" value="Ribonuclease Rh-like"/>
    <property type="match status" value="1"/>
</dbReference>
<dbReference type="Ensembl" id="ENSFHET00000017953.1">
    <property type="protein sequence ID" value="ENSFHEP00000011041.1"/>
    <property type="gene ID" value="ENSFHEG00000012418.1"/>
</dbReference>
<dbReference type="GO" id="GO:0003723">
    <property type="term" value="F:RNA binding"/>
    <property type="evidence" value="ECO:0007669"/>
    <property type="project" value="InterPro"/>
</dbReference>
<feature type="region of interest" description="Disordered" evidence="4">
    <location>
        <begin position="228"/>
        <end position="279"/>
    </location>
</feature>
<reference evidence="6" key="2">
    <citation type="submission" date="2025-09" db="UniProtKB">
        <authorList>
            <consortium name="Ensembl"/>
        </authorList>
    </citation>
    <scope>IDENTIFICATION</scope>
</reference>
<evidence type="ECO:0000256" key="3">
    <source>
        <dbReference type="RuleBase" id="RU004328"/>
    </source>
</evidence>